<reference evidence="3 4" key="1">
    <citation type="journal article" date="2021" name="Nat. Commun.">
        <title>Genetic determinants of endophytism in the Arabidopsis root mycobiome.</title>
        <authorList>
            <person name="Mesny F."/>
            <person name="Miyauchi S."/>
            <person name="Thiergart T."/>
            <person name="Pickel B."/>
            <person name="Atanasova L."/>
            <person name="Karlsson M."/>
            <person name="Huettel B."/>
            <person name="Barry K.W."/>
            <person name="Haridas S."/>
            <person name="Chen C."/>
            <person name="Bauer D."/>
            <person name="Andreopoulos W."/>
            <person name="Pangilinan J."/>
            <person name="LaButti K."/>
            <person name="Riley R."/>
            <person name="Lipzen A."/>
            <person name="Clum A."/>
            <person name="Drula E."/>
            <person name="Henrissat B."/>
            <person name="Kohler A."/>
            <person name="Grigoriev I.V."/>
            <person name="Martin F.M."/>
            <person name="Hacquard S."/>
        </authorList>
    </citation>
    <scope>NUCLEOTIDE SEQUENCE [LARGE SCALE GENOMIC DNA]</scope>
    <source>
        <strain evidence="3 4">MPI-SDFR-AT-0080</strain>
    </source>
</reference>
<evidence type="ECO:0000259" key="2">
    <source>
        <dbReference type="Pfam" id="PF16862"/>
    </source>
</evidence>
<feature type="signal peptide" evidence="1">
    <location>
        <begin position="1"/>
        <end position="16"/>
    </location>
</feature>
<dbReference type="InterPro" id="IPR013780">
    <property type="entry name" value="Glyco_hydro_b"/>
</dbReference>
<dbReference type="PANTHER" id="PTHR36183:SF2">
    <property type="entry name" value="BETA-GLUCURONIDASE C-TERMINAL DOMAIN-CONTAINING PROTEIN"/>
    <property type="match status" value="1"/>
</dbReference>
<dbReference type="InterPro" id="IPR017853">
    <property type="entry name" value="GH"/>
</dbReference>
<evidence type="ECO:0000313" key="3">
    <source>
        <dbReference type="EMBL" id="KAH7062577.1"/>
    </source>
</evidence>
<dbReference type="Gene3D" id="3.20.20.80">
    <property type="entry name" value="Glycosidases"/>
    <property type="match status" value="1"/>
</dbReference>
<evidence type="ECO:0000256" key="1">
    <source>
        <dbReference type="SAM" id="SignalP"/>
    </source>
</evidence>
<feature type="chain" id="PRO_5045436268" description="Beta-glucuronidase C-terminal domain-containing protein" evidence="1">
    <location>
        <begin position="17"/>
        <end position="517"/>
    </location>
</feature>
<dbReference type="Pfam" id="PF16862">
    <property type="entry name" value="Glyco_hydro_79C"/>
    <property type="match status" value="1"/>
</dbReference>
<evidence type="ECO:0000313" key="4">
    <source>
        <dbReference type="Proteomes" id="UP000774617"/>
    </source>
</evidence>
<protein>
    <recommendedName>
        <fullName evidence="2">Beta-glucuronidase C-terminal domain-containing protein</fullName>
    </recommendedName>
</protein>
<sequence length="517" mass="56844">MASLLSALTLVLAASAAVLPRDTENESIILDAPSTAPEGHNVVDASFQSYSIEFNYMLDFAGNNSHPNEYSIQMLKNLNEYAGAYPYIRVGGTTQNRNVYLDNQTVALNQTFSRPWDDQPSKLSTGPDWFQSFQQFPKGTKYIYGLNFYEGEWGLNNTVSQATPAYLAMGDSLYAYEIGNEVNGWAGTSRRPENWTINDYIDEWVQYSEAVRDDIRKQPGYEDATPRFQGCAYTAPRAAALANDTTWNVANTVRLGMGESDMLVSVADHDYMGANCANSPVPTLKDNLLDHHHMTSLAYWHEQLGQQLAGLGVPYVLGETNSISCQGTVNVSDVFGSALWAVDYVLYVAGLNVQRLHFHSGSVYRYTPWQPITINGTAPYEKPLYYGNLFTAAALSGGDKRVVSLANETTFVAYGIYEEKGLRSVAVLNLEMWNSTMGTEEERPGIVVRLPARVEGWDGAEVRRLTAPGVEVKTGVTFAGRSIDESGNLVGEEEVEEARNGEVRVGAGEAVLVTLQG</sequence>
<dbReference type="Gene3D" id="2.60.40.1180">
    <property type="entry name" value="Golgi alpha-mannosidase II"/>
    <property type="match status" value="1"/>
</dbReference>
<dbReference type="InterPro" id="IPR052974">
    <property type="entry name" value="GH79_Enzymes"/>
</dbReference>
<organism evidence="3 4">
    <name type="scientific">Macrophomina phaseolina</name>
    <dbReference type="NCBI Taxonomy" id="35725"/>
    <lineage>
        <taxon>Eukaryota</taxon>
        <taxon>Fungi</taxon>
        <taxon>Dikarya</taxon>
        <taxon>Ascomycota</taxon>
        <taxon>Pezizomycotina</taxon>
        <taxon>Dothideomycetes</taxon>
        <taxon>Dothideomycetes incertae sedis</taxon>
        <taxon>Botryosphaeriales</taxon>
        <taxon>Botryosphaeriaceae</taxon>
        <taxon>Macrophomina</taxon>
    </lineage>
</organism>
<dbReference type="SUPFAM" id="SSF51445">
    <property type="entry name" value="(Trans)glycosidases"/>
    <property type="match status" value="1"/>
</dbReference>
<dbReference type="EMBL" id="JAGTJR010000003">
    <property type="protein sequence ID" value="KAH7062577.1"/>
    <property type="molecule type" value="Genomic_DNA"/>
</dbReference>
<feature type="domain" description="Beta-glucuronidase C-terminal" evidence="2">
    <location>
        <begin position="413"/>
        <end position="512"/>
    </location>
</feature>
<accession>A0ABQ8GQV5</accession>
<comment type="caution">
    <text evidence="3">The sequence shown here is derived from an EMBL/GenBank/DDBJ whole genome shotgun (WGS) entry which is preliminary data.</text>
</comment>
<proteinExistence type="predicted"/>
<dbReference type="PANTHER" id="PTHR36183">
    <property type="entry name" value="BETA-GLUCURONIDASE"/>
    <property type="match status" value="1"/>
</dbReference>
<gene>
    <name evidence="3" type="ORF">B0J12DRAFT_591853</name>
</gene>
<keyword evidence="1" id="KW-0732">Signal</keyword>
<name>A0ABQ8GQV5_9PEZI</name>
<dbReference type="InterPro" id="IPR031728">
    <property type="entry name" value="GlcAase_C"/>
</dbReference>
<keyword evidence="4" id="KW-1185">Reference proteome</keyword>
<dbReference type="Proteomes" id="UP000774617">
    <property type="component" value="Unassembled WGS sequence"/>
</dbReference>